<dbReference type="RefSeq" id="XP_007297269.1">
    <property type="nucleotide sequence ID" value="XM_007297207.1"/>
</dbReference>
<dbReference type="GeneID" id="18765315"/>
<dbReference type="Proteomes" id="UP000006753">
    <property type="component" value="Unassembled WGS sequence"/>
</dbReference>
<evidence type="ECO:0000313" key="2">
    <source>
        <dbReference type="Proteomes" id="UP000006753"/>
    </source>
</evidence>
<dbReference type="HOGENOM" id="CLU_1161377_0_0_1"/>
<evidence type="ECO:0000313" key="1">
    <source>
        <dbReference type="EMBL" id="EKD12514.1"/>
    </source>
</evidence>
<accession>K1XJ87</accession>
<proteinExistence type="predicted"/>
<dbReference type="EMBL" id="JH921457">
    <property type="protein sequence ID" value="EKD12514.1"/>
    <property type="molecule type" value="Genomic_DNA"/>
</dbReference>
<dbReference type="OrthoDB" id="10282042at2759"/>
<dbReference type="KEGG" id="mbe:MBM_09380"/>
<dbReference type="InParanoid" id="K1XJ87"/>
<protein>
    <submittedName>
        <fullName evidence="1">Uncharacterized protein</fullName>
    </submittedName>
</protein>
<dbReference type="AlphaFoldDB" id="K1XJ87"/>
<keyword evidence="2" id="KW-1185">Reference proteome</keyword>
<name>K1XJ87_MARBU</name>
<sequence>MSCSATPRLIRELGRASPAKVDRFSIFAMLSPATSGPLNAMRLETDKGRSNQREPWVGIQLFHGIPQIHLAHCSDVLAEMASQQSTLELVVGPPFVEDLKQANMRQFSKLGFEIHSDALVALRADMHRAITSLRRDAAPNGRSFRTGGRIPLSKNWNFGDYRPVFAVGYFTRRGNLNMMITQMKAAYARGMPNVHVVGLGIQDLSAADGQSVVAQIPNMEFPFESGASVAEESRADTEP</sequence>
<organism evidence="1 2">
    <name type="scientific">Marssonina brunnea f. sp. multigermtubi (strain MB_m1)</name>
    <name type="common">Marssonina leaf spot fungus</name>
    <dbReference type="NCBI Taxonomy" id="1072389"/>
    <lineage>
        <taxon>Eukaryota</taxon>
        <taxon>Fungi</taxon>
        <taxon>Dikarya</taxon>
        <taxon>Ascomycota</taxon>
        <taxon>Pezizomycotina</taxon>
        <taxon>Leotiomycetes</taxon>
        <taxon>Helotiales</taxon>
        <taxon>Drepanopezizaceae</taxon>
        <taxon>Drepanopeziza</taxon>
    </lineage>
</organism>
<reference evidence="1 2" key="1">
    <citation type="journal article" date="2012" name="BMC Genomics">
        <title>Sequencing the genome of Marssonina brunnea reveals fungus-poplar co-evolution.</title>
        <authorList>
            <person name="Zhu S."/>
            <person name="Cao Y.-Z."/>
            <person name="Jiang C."/>
            <person name="Tan B.-Y."/>
            <person name="Wang Z."/>
            <person name="Feng S."/>
            <person name="Zhang L."/>
            <person name="Su X.-H."/>
            <person name="Brejova B."/>
            <person name="Vinar T."/>
            <person name="Xu M."/>
            <person name="Wang M.-X."/>
            <person name="Zhang S.-G."/>
            <person name="Huang M.-R."/>
            <person name="Wu R."/>
            <person name="Zhou Y."/>
        </authorList>
    </citation>
    <scope>NUCLEOTIDE SEQUENCE [LARGE SCALE GENOMIC DNA]</scope>
    <source>
        <strain evidence="1 2">MB_m1</strain>
    </source>
</reference>
<gene>
    <name evidence="1" type="ORF">MBM_09380</name>
</gene>